<feature type="compositionally biased region" description="Basic and acidic residues" evidence="1">
    <location>
        <begin position="8"/>
        <end position="22"/>
    </location>
</feature>
<feature type="region of interest" description="Disordered" evidence="1">
    <location>
        <begin position="1"/>
        <end position="40"/>
    </location>
</feature>
<comment type="caution">
    <text evidence="2">The sequence shown here is derived from an EMBL/GenBank/DDBJ whole genome shotgun (WGS) entry which is preliminary data.</text>
</comment>
<gene>
    <name evidence="2" type="ORF">WR25_12019</name>
</gene>
<organism evidence="2 3">
    <name type="scientific">Diploscapter pachys</name>
    <dbReference type="NCBI Taxonomy" id="2018661"/>
    <lineage>
        <taxon>Eukaryota</taxon>
        <taxon>Metazoa</taxon>
        <taxon>Ecdysozoa</taxon>
        <taxon>Nematoda</taxon>
        <taxon>Chromadorea</taxon>
        <taxon>Rhabditida</taxon>
        <taxon>Rhabditina</taxon>
        <taxon>Rhabditomorpha</taxon>
        <taxon>Rhabditoidea</taxon>
        <taxon>Rhabditidae</taxon>
        <taxon>Diploscapter</taxon>
    </lineage>
</organism>
<evidence type="ECO:0000313" key="3">
    <source>
        <dbReference type="Proteomes" id="UP000218231"/>
    </source>
</evidence>
<dbReference type="Proteomes" id="UP000218231">
    <property type="component" value="Unassembled WGS sequence"/>
</dbReference>
<accession>A0A2A2M3E4</accession>
<reference evidence="2 3" key="1">
    <citation type="journal article" date="2017" name="Curr. Biol.">
        <title>Genome architecture and evolution of a unichromosomal asexual nematode.</title>
        <authorList>
            <person name="Fradin H."/>
            <person name="Zegar C."/>
            <person name="Gutwein M."/>
            <person name="Lucas J."/>
            <person name="Kovtun M."/>
            <person name="Corcoran D."/>
            <person name="Baugh L.R."/>
            <person name="Kiontke K."/>
            <person name="Gunsalus K."/>
            <person name="Fitch D.H."/>
            <person name="Piano F."/>
        </authorList>
    </citation>
    <scope>NUCLEOTIDE SEQUENCE [LARGE SCALE GENOMIC DNA]</scope>
    <source>
        <strain evidence="2">PF1309</strain>
    </source>
</reference>
<dbReference type="EMBL" id="LIAE01005851">
    <property type="protein sequence ID" value="PAV92968.1"/>
    <property type="molecule type" value="Genomic_DNA"/>
</dbReference>
<keyword evidence="3" id="KW-1185">Reference proteome</keyword>
<protein>
    <submittedName>
        <fullName evidence="2">Uncharacterized protein</fullName>
    </submittedName>
</protein>
<evidence type="ECO:0000313" key="2">
    <source>
        <dbReference type="EMBL" id="PAV92968.1"/>
    </source>
</evidence>
<proteinExistence type="predicted"/>
<evidence type="ECO:0000256" key="1">
    <source>
        <dbReference type="SAM" id="MobiDB-lite"/>
    </source>
</evidence>
<name>A0A2A2M3E4_9BILA</name>
<dbReference type="AlphaFoldDB" id="A0A2A2M3E4"/>
<sequence length="144" mass="15580">MSNAARGPARDDSEGDSKEPLDLPRFLHRQNNHGPRTKSGVTWYLGQAAQVPKLTVRRASDPLHQSCTPPAGESKGIVRTAHLLTPRDRLAGTACPTSFVTPDLFRGDVVLGVNAAAPTNRRCVGLRQCRFQARPFLTATASHS</sequence>